<dbReference type="InterPro" id="IPR002048">
    <property type="entry name" value="EF_hand_dom"/>
</dbReference>
<proteinExistence type="predicted"/>
<dbReference type="PROSITE" id="PS50222">
    <property type="entry name" value="EF_HAND_2"/>
    <property type="match status" value="2"/>
</dbReference>
<feature type="region of interest" description="Disordered" evidence="3">
    <location>
        <begin position="290"/>
        <end position="351"/>
    </location>
</feature>
<evidence type="ECO:0000313" key="6">
    <source>
        <dbReference type="Proteomes" id="UP001221413"/>
    </source>
</evidence>
<name>A0AAD6IY67_DREDA</name>
<accession>A0AAD6IY67</accession>
<dbReference type="PANTHER" id="PTHR23049">
    <property type="entry name" value="MYOSIN REGULATORY LIGHT CHAIN 2"/>
    <property type="match status" value="1"/>
</dbReference>
<keyword evidence="2" id="KW-0106">Calcium</keyword>
<evidence type="ECO:0000256" key="1">
    <source>
        <dbReference type="ARBA" id="ARBA00022737"/>
    </source>
</evidence>
<comment type="caution">
    <text evidence="5">The sequence shown here is derived from an EMBL/GenBank/DDBJ whole genome shotgun (WGS) entry which is preliminary data.</text>
</comment>
<reference evidence="5" key="1">
    <citation type="submission" date="2023-01" db="EMBL/GenBank/DDBJ databases">
        <title>The chitinases involved in constricting ring structure development in the nematode-trapping fungus Drechslerella dactyloides.</title>
        <authorList>
            <person name="Wang R."/>
            <person name="Zhang L."/>
            <person name="Tang P."/>
            <person name="Li S."/>
            <person name="Liang L."/>
        </authorList>
    </citation>
    <scope>NUCLEOTIDE SEQUENCE</scope>
    <source>
        <strain evidence="5">YMF1.00031</strain>
    </source>
</reference>
<dbReference type="InterPro" id="IPR018247">
    <property type="entry name" value="EF_Hand_1_Ca_BS"/>
</dbReference>
<dbReference type="InterPro" id="IPR050403">
    <property type="entry name" value="Myosin_RLC"/>
</dbReference>
<feature type="compositionally biased region" description="Basic and acidic residues" evidence="3">
    <location>
        <begin position="197"/>
        <end position="206"/>
    </location>
</feature>
<gene>
    <name evidence="5" type="ORF">Dda_3574</name>
</gene>
<dbReference type="EMBL" id="JAQGDS010000004">
    <property type="protein sequence ID" value="KAJ6260913.1"/>
    <property type="molecule type" value="Genomic_DNA"/>
</dbReference>
<organism evidence="5 6">
    <name type="scientific">Drechslerella dactyloides</name>
    <name type="common">Nematode-trapping fungus</name>
    <name type="synonym">Arthrobotrys dactyloides</name>
    <dbReference type="NCBI Taxonomy" id="74499"/>
    <lineage>
        <taxon>Eukaryota</taxon>
        <taxon>Fungi</taxon>
        <taxon>Dikarya</taxon>
        <taxon>Ascomycota</taxon>
        <taxon>Pezizomycotina</taxon>
        <taxon>Orbiliomycetes</taxon>
        <taxon>Orbiliales</taxon>
        <taxon>Orbiliaceae</taxon>
        <taxon>Drechslerella</taxon>
    </lineage>
</organism>
<dbReference type="FunFam" id="1.10.238.10:FF:000178">
    <property type="entry name" value="Calmodulin-2 A"/>
    <property type="match status" value="1"/>
</dbReference>
<feature type="compositionally biased region" description="Low complexity" evidence="3">
    <location>
        <begin position="327"/>
        <end position="341"/>
    </location>
</feature>
<feature type="compositionally biased region" description="Low complexity" evidence="3">
    <location>
        <begin position="303"/>
        <end position="319"/>
    </location>
</feature>
<keyword evidence="1" id="KW-0677">Repeat</keyword>
<keyword evidence="6" id="KW-1185">Reference proteome</keyword>
<dbReference type="GO" id="GO:0043226">
    <property type="term" value="C:organelle"/>
    <property type="evidence" value="ECO:0007669"/>
    <property type="project" value="UniProtKB-ARBA"/>
</dbReference>
<dbReference type="Pfam" id="PF13405">
    <property type="entry name" value="EF-hand_6"/>
    <property type="match status" value="1"/>
</dbReference>
<dbReference type="SMART" id="SM00054">
    <property type="entry name" value="EFh"/>
    <property type="match status" value="2"/>
</dbReference>
<evidence type="ECO:0000256" key="2">
    <source>
        <dbReference type="ARBA" id="ARBA00022837"/>
    </source>
</evidence>
<sequence>MGFASAMACGTRGELSYPASRGSCSSPSQPNPAIGMHTPVGHWPSVDIIGAWDRKKPHGHQSLHEIVVRGHLFLVLLASGPGGGRALEGGELGALGLLLLEQLALALDLGLPLCVLVFNLAHHCIHIARGRTVLPLAVVAGVLAQPQGLADLLAVGRPVAVLDLAHDLLQGANAGVGAADKDGGLLAQGDDVEGLRADEEGEDNKPPGRVPGAGSGGGRGPRGEEVLGQLAGPPRGREDARDERLQRQLAGAGVIISVPGEGRSGAAAAAGERRRQAAMHLTERPAMVFKTPPRTAKPSPLGFFSPTSPSARPSSSFRPQQLQYSPGRNSTANSTTTSNNGFSGGQRKATPNAMNQLTQPQIQELRESFQVLDKDGDGVISKDDLAAMLNSLGQEPTPTLLATYFSNVPTPFNLASYLTTLTTHLSALSPRDDILAAFAAFDDNDDGVINLDLLKDALADMGMREDEVEKACRGWTNKKGLGMGGDKFRYREYVDTVCGKAEAQE</sequence>
<evidence type="ECO:0000313" key="5">
    <source>
        <dbReference type="EMBL" id="KAJ6260913.1"/>
    </source>
</evidence>
<dbReference type="AlphaFoldDB" id="A0AAD6IY67"/>
<evidence type="ECO:0000259" key="4">
    <source>
        <dbReference type="PROSITE" id="PS50222"/>
    </source>
</evidence>
<protein>
    <submittedName>
        <fullName evidence="5">Calmodulin</fullName>
    </submittedName>
</protein>
<dbReference type="Gene3D" id="1.10.238.10">
    <property type="entry name" value="EF-hand"/>
    <property type="match status" value="1"/>
</dbReference>
<dbReference type="Proteomes" id="UP001221413">
    <property type="component" value="Unassembled WGS sequence"/>
</dbReference>
<dbReference type="SUPFAM" id="SSF47473">
    <property type="entry name" value="EF-hand"/>
    <property type="match status" value="1"/>
</dbReference>
<dbReference type="GO" id="GO:0005509">
    <property type="term" value="F:calcium ion binding"/>
    <property type="evidence" value="ECO:0007669"/>
    <property type="project" value="InterPro"/>
</dbReference>
<evidence type="ECO:0000256" key="3">
    <source>
        <dbReference type="SAM" id="MobiDB-lite"/>
    </source>
</evidence>
<feature type="domain" description="EF-hand" evidence="4">
    <location>
        <begin position="429"/>
        <end position="464"/>
    </location>
</feature>
<feature type="compositionally biased region" description="Gly residues" evidence="3">
    <location>
        <begin position="211"/>
        <end position="220"/>
    </location>
</feature>
<feature type="domain" description="EF-hand" evidence="4">
    <location>
        <begin position="360"/>
        <end position="395"/>
    </location>
</feature>
<dbReference type="PROSITE" id="PS00018">
    <property type="entry name" value="EF_HAND_1"/>
    <property type="match status" value="1"/>
</dbReference>
<dbReference type="CDD" id="cd00051">
    <property type="entry name" value="EFh"/>
    <property type="match status" value="1"/>
</dbReference>
<feature type="region of interest" description="Disordered" evidence="3">
    <location>
        <begin position="197"/>
        <end position="242"/>
    </location>
</feature>
<dbReference type="InterPro" id="IPR011992">
    <property type="entry name" value="EF-hand-dom_pair"/>
</dbReference>